<keyword evidence="2" id="KW-1185">Reference proteome</keyword>
<dbReference type="EMBL" id="BRLH01000011">
    <property type="protein sequence ID" value="GKX57072.1"/>
    <property type="molecule type" value="Genomic_DNA"/>
</dbReference>
<name>A0AAV5N8L4_9GAMM</name>
<comment type="caution">
    <text evidence="1">The sequence shown here is derived from an EMBL/GenBank/DDBJ whole genome shotgun (WGS) entry which is preliminary data.</text>
</comment>
<gene>
    <name evidence="1" type="ORF">SOASR030_31840</name>
</gene>
<protein>
    <submittedName>
        <fullName evidence="1">Uncharacterized protein</fullName>
    </submittedName>
</protein>
<evidence type="ECO:0000313" key="2">
    <source>
        <dbReference type="Proteomes" id="UP001058124"/>
    </source>
</evidence>
<dbReference type="RefSeq" id="WP_027275068.1">
    <property type="nucleotide sequence ID" value="NZ_BRLH01000011.1"/>
</dbReference>
<proteinExistence type="predicted"/>
<dbReference type="AlphaFoldDB" id="A0AAV5N8L4"/>
<organism evidence="1 2">
    <name type="scientific">Leminorella grimontii</name>
    <dbReference type="NCBI Taxonomy" id="82981"/>
    <lineage>
        <taxon>Bacteria</taxon>
        <taxon>Pseudomonadati</taxon>
        <taxon>Pseudomonadota</taxon>
        <taxon>Gammaproteobacteria</taxon>
        <taxon>Enterobacterales</taxon>
        <taxon>Budviciaceae</taxon>
        <taxon>Leminorella</taxon>
    </lineage>
</organism>
<evidence type="ECO:0000313" key="1">
    <source>
        <dbReference type="EMBL" id="GKX57072.1"/>
    </source>
</evidence>
<accession>A0AAV5N8L4</accession>
<dbReference type="Proteomes" id="UP001058124">
    <property type="component" value="Unassembled WGS sequence"/>
</dbReference>
<sequence>MNSPEDMNAEEAVTLNEEFRRLDIGELDNLDRDDFVLVGLYVQVYNFMDFNIQRLYAFLSSTPSFQKPSISGKLSIHRMIDAIKDGCAPYMEDDMLKAFQADLEEIKRCRPQRNLLAHFAAKRLPHRDAIVLLNANPADYRNNIKKPGAVSYTVQELSDLRNLIDHMQIYERRLATTCSALIDRIVRQREVLE</sequence>
<reference evidence="1" key="1">
    <citation type="submission" date="2022-06" db="EMBL/GenBank/DDBJ databases">
        <title>Draft genome sequences of Leminorella grimontii str. JCM5902.</title>
        <authorList>
            <person name="Wakabayashi Y."/>
            <person name="Kojima K."/>
        </authorList>
    </citation>
    <scope>NUCLEOTIDE SEQUENCE</scope>
    <source>
        <strain evidence="1">JCM 5902</strain>
    </source>
</reference>